<dbReference type="PaxDb" id="2850-Phatr47591"/>
<dbReference type="RefSeq" id="XP_002182022.1">
    <property type="nucleotide sequence ID" value="XM_002181986.1"/>
</dbReference>
<dbReference type="InParanoid" id="B7G471"/>
<proteinExistence type="predicted"/>
<dbReference type="Proteomes" id="UP000000759">
    <property type="component" value="Chromosome 14"/>
</dbReference>
<dbReference type="KEGG" id="pti:PHATRDRAFT_47591"/>
<dbReference type="AlphaFoldDB" id="B7G471"/>
<evidence type="ECO:0000313" key="2">
    <source>
        <dbReference type="Proteomes" id="UP000000759"/>
    </source>
</evidence>
<dbReference type="HOGENOM" id="CLU_726601_0_0_1"/>
<accession>B7G471</accession>
<evidence type="ECO:0000313" key="1">
    <source>
        <dbReference type="EMBL" id="EEC46562.1"/>
    </source>
</evidence>
<dbReference type="eggNOG" id="ENOG502QYH1">
    <property type="taxonomic scope" value="Eukaryota"/>
</dbReference>
<reference evidence="1 2" key="1">
    <citation type="journal article" date="2008" name="Nature">
        <title>The Phaeodactylum genome reveals the evolutionary history of diatom genomes.</title>
        <authorList>
            <person name="Bowler C."/>
            <person name="Allen A.E."/>
            <person name="Badger J.H."/>
            <person name="Grimwood J."/>
            <person name="Jabbari K."/>
            <person name="Kuo A."/>
            <person name="Maheswari U."/>
            <person name="Martens C."/>
            <person name="Maumus F."/>
            <person name="Otillar R.P."/>
            <person name="Rayko E."/>
            <person name="Salamov A."/>
            <person name="Vandepoele K."/>
            <person name="Beszteri B."/>
            <person name="Gruber A."/>
            <person name="Heijde M."/>
            <person name="Katinka M."/>
            <person name="Mock T."/>
            <person name="Valentin K."/>
            <person name="Verret F."/>
            <person name="Berges J.A."/>
            <person name="Brownlee C."/>
            <person name="Cadoret J.P."/>
            <person name="Chiovitti A."/>
            <person name="Choi C.J."/>
            <person name="Coesel S."/>
            <person name="De Martino A."/>
            <person name="Detter J.C."/>
            <person name="Durkin C."/>
            <person name="Falciatore A."/>
            <person name="Fournet J."/>
            <person name="Haruta M."/>
            <person name="Huysman M.J."/>
            <person name="Jenkins B.D."/>
            <person name="Jiroutova K."/>
            <person name="Jorgensen R.E."/>
            <person name="Joubert Y."/>
            <person name="Kaplan A."/>
            <person name="Kroger N."/>
            <person name="Kroth P.G."/>
            <person name="La Roche J."/>
            <person name="Lindquist E."/>
            <person name="Lommer M."/>
            <person name="Martin-Jezequel V."/>
            <person name="Lopez P.J."/>
            <person name="Lucas S."/>
            <person name="Mangogna M."/>
            <person name="McGinnis K."/>
            <person name="Medlin L.K."/>
            <person name="Montsant A."/>
            <person name="Oudot-Le Secq M.P."/>
            <person name="Napoli C."/>
            <person name="Obornik M."/>
            <person name="Parker M.S."/>
            <person name="Petit J.L."/>
            <person name="Porcel B.M."/>
            <person name="Poulsen N."/>
            <person name="Robison M."/>
            <person name="Rychlewski L."/>
            <person name="Rynearson T.A."/>
            <person name="Schmutz J."/>
            <person name="Shapiro H."/>
            <person name="Siaut M."/>
            <person name="Stanley M."/>
            <person name="Sussman M.R."/>
            <person name="Taylor A.R."/>
            <person name="Vardi A."/>
            <person name="von Dassow P."/>
            <person name="Vyverman W."/>
            <person name="Willis A."/>
            <person name="Wyrwicz L.S."/>
            <person name="Rokhsar D.S."/>
            <person name="Weissenbach J."/>
            <person name="Armbrust E.V."/>
            <person name="Green B.R."/>
            <person name="Van de Peer Y."/>
            <person name="Grigoriev I.V."/>
        </authorList>
    </citation>
    <scope>NUCLEOTIDE SEQUENCE [LARGE SCALE GENOMIC DNA]</scope>
    <source>
        <strain evidence="1 2">CCAP 1055/1</strain>
    </source>
</reference>
<protein>
    <submittedName>
        <fullName evidence="1">Uncharacterized protein</fullName>
    </submittedName>
</protein>
<dbReference type="OrthoDB" id="44644at2759"/>
<dbReference type="GeneID" id="7202646"/>
<reference evidence="2" key="2">
    <citation type="submission" date="2008-08" db="EMBL/GenBank/DDBJ databases">
        <authorList>
            <consortium name="Diatom Consortium"/>
            <person name="Grigoriev I."/>
            <person name="Grimwood J."/>
            <person name="Kuo A."/>
            <person name="Otillar R.P."/>
            <person name="Salamov A."/>
            <person name="Detter J.C."/>
            <person name="Lindquist E."/>
            <person name="Shapiro H."/>
            <person name="Lucas S."/>
            <person name="Glavina del Rio T."/>
            <person name="Pitluck S."/>
            <person name="Rokhsar D."/>
            <person name="Bowler C."/>
        </authorList>
    </citation>
    <scope>GENOME REANNOTATION</scope>
    <source>
        <strain evidence="2">CCAP 1055/1</strain>
    </source>
</reference>
<sequence>MLRKLSGTAAFSSLSMGTQQTLAFFQKSRATGFDIPTVTKLGKKTRPGLLEEFSNLTGRALYDTIAALPSDTLPLGDKPLPRLFLESQTPSNNRTLVILTGDLRCGEKAWSTLYENVLDLNHADLALFVQVPSQLEYKNASLFARARHIEWIPRGVEGYRASAAIVHMFRYFVAERIKRNGWEQQYDRFIVTRTDQFYKCPIDLSKLDPESLWLAEGEDFGGYNDRFYVAPSSLIRKTLEVMPTFVRKPYIFQNVIPGRSMNSEKVLYLLWRELGLVPSVKRFVRTFFTCSMPMDSARWSKGIRMVDEGVHIKYEREYANASGVSCT</sequence>
<dbReference type="EMBL" id="CM000616">
    <property type="protein sequence ID" value="EEC46562.1"/>
    <property type="molecule type" value="Genomic_DNA"/>
</dbReference>
<organism evidence="1 2">
    <name type="scientific">Phaeodactylum tricornutum (strain CCAP 1055/1)</name>
    <dbReference type="NCBI Taxonomy" id="556484"/>
    <lineage>
        <taxon>Eukaryota</taxon>
        <taxon>Sar</taxon>
        <taxon>Stramenopiles</taxon>
        <taxon>Ochrophyta</taxon>
        <taxon>Bacillariophyta</taxon>
        <taxon>Bacillariophyceae</taxon>
        <taxon>Bacillariophycidae</taxon>
        <taxon>Naviculales</taxon>
        <taxon>Phaeodactylaceae</taxon>
        <taxon>Phaeodactylum</taxon>
    </lineage>
</organism>
<name>B7G471_PHATC</name>
<keyword evidence="2" id="KW-1185">Reference proteome</keyword>
<gene>
    <name evidence="1" type="ORF">PHATRDRAFT_47591</name>
</gene>